<evidence type="ECO:0000313" key="2">
    <source>
        <dbReference type="EMBL" id="EHQ62590.1"/>
    </source>
</evidence>
<dbReference type="PATRIC" id="fig|1131935.3.peg.1878"/>
<reference evidence="2 3" key="1">
    <citation type="journal article" date="2012" name="J. Bacteriol.">
        <title>Genome Sequence of the Pattern-Forming Social Bacterium Paenibacillus dendritiformis C454 Chiral Morphotype.</title>
        <authorList>
            <person name="Sirota-Madi A."/>
            <person name="Olender T."/>
            <person name="Helman Y."/>
            <person name="Brainis I."/>
            <person name="Finkelshtein A."/>
            <person name="Roth D."/>
            <person name="Hagai E."/>
            <person name="Leshkowitz D."/>
            <person name="Brodsky L."/>
            <person name="Galatenko V."/>
            <person name="Nikolaev V."/>
            <person name="Gutnick D.L."/>
            <person name="Lancet D."/>
            <person name="Ben-Jacob E."/>
        </authorList>
    </citation>
    <scope>NUCLEOTIDE SEQUENCE [LARGE SCALE GENOMIC DNA]</scope>
    <source>
        <strain evidence="2 3">C454</strain>
    </source>
</reference>
<comment type="caution">
    <text evidence="2">The sequence shown here is derived from an EMBL/GenBank/DDBJ whole genome shotgun (WGS) entry which is preliminary data.</text>
</comment>
<gene>
    <name evidence="2" type="ORF">PDENDC454_09150</name>
</gene>
<dbReference type="Gene3D" id="3.40.50.720">
    <property type="entry name" value="NAD(P)-binding Rossmann-like Domain"/>
    <property type="match status" value="1"/>
</dbReference>
<dbReference type="Proteomes" id="UP000003900">
    <property type="component" value="Unassembled WGS sequence"/>
</dbReference>
<proteinExistence type="predicted"/>
<dbReference type="Pfam" id="PF01370">
    <property type="entry name" value="Epimerase"/>
    <property type="match status" value="1"/>
</dbReference>
<feature type="domain" description="NAD-dependent epimerase/dehydratase" evidence="1">
    <location>
        <begin position="37"/>
        <end position="204"/>
    </location>
</feature>
<evidence type="ECO:0000259" key="1">
    <source>
        <dbReference type="Pfam" id="PF01370"/>
    </source>
</evidence>
<evidence type="ECO:0000313" key="3">
    <source>
        <dbReference type="Proteomes" id="UP000003900"/>
    </source>
</evidence>
<dbReference type="AlphaFoldDB" id="H3SE79"/>
<dbReference type="InterPro" id="IPR001509">
    <property type="entry name" value="Epimerase_deHydtase"/>
</dbReference>
<protein>
    <submittedName>
        <fullName evidence="2">NAD-dependent epimerase/dehydratase</fullName>
    </submittedName>
</protein>
<dbReference type="STRING" id="1131935.PDENDC454_09150"/>
<accession>H3SE79</accession>
<keyword evidence="3" id="KW-1185">Reference proteome</keyword>
<dbReference type="SUPFAM" id="SSF51735">
    <property type="entry name" value="NAD(P)-binding Rossmann-fold domains"/>
    <property type="match status" value="1"/>
</dbReference>
<dbReference type="EMBL" id="AHKH01000018">
    <property type="protein sequence ID" value="EHQ62590.1"/>
    <property type="molecule type" value="Genomic_DNA"/>
</dbReference>
<sequence>MIQAEQPLIHSEEQLEQVLSTPSRRLIEDVRRLEGDIMLLGAGGKMGPTLAKLAVEAIRAAGVDKKVYAVSRFSEAGLMDKLAASGVEAISCDLLDDDALQALPEVPNVIFMAGTKFGTTGKEHLTWAMNTYLPGRVAQKFRSSRIVVFSTGNVYPLTPVKQGGAPESQSPAPIGEYGQSCLGRERMFEHYSRQYGTPICIYRLNYAIDLRYGVLLEIAKSVASGQPVDLTMGHFNCIWQGDANEIAIRALLACDTPPAIYNVTGPETVSVRYAAEELGRRLGKQPIYTSEESSEALLSNASSTMQRFGYPSVALQTLFDWTAAWVKQDGKTINKPTHFQEREGKF</sequence>
<dbReference type="InterPro" id="IPR036291">
    <property type="entry name" value="NAD(P)-bd_dom_sf"/>
</dbReference>
<organism evidence="2 3">
    <name type="scientific">Paenibacillus dendritiformis C454</name>
    <dbReference type="NCBI Taxonomy" id="1131935"/>
    <lineage>
        <taxon>Bacteria</taxon>
        <taxon>Bacillati</taxon>
        <taxon>Bacillota</taxon>
        <taxon>Bacilli</taxon>
        <taxon>Bacillales</taxon>
        <taxon>Paenibacillaceae</taxon>
        <taxon>Paenibacillus</taxon>
    </lineage>
</organism>
<name>H3SE79_9BACL</name>